<dbReference type="InterPro" id="IPR007083">
    <property type="entry name" value="RNA_pol_Rpb1_4"/>
</dbReference>
<dbReference type="GO" id="GO:0000428">
    <property type="term" value="C:DNA-directed RNA polymerase complex"/>
    <property type="evidence" value="ECO:0007669"/>
    <property type="project" value="UniProtKB-KW"/>
</dbReference>
<keyword evidence="9" id="KW-0804">Transcription</keyword>
<evidence type="ECO:0000256" key="3">
    <source>
        <dbReference type="ARBA" id="ARBA00012418"/>
    </source>
</evidence>
<keyword evidence="6" id="KW-0548">Nucleotidyltransferase</keyword>
<dbReference type="InterPro" id="IPR042102">
    <property type="entry name" value="RNA_pol_Rpb1_3_sf"/>
</dbReference>
<dbReference type="InterPro" id="IPR007081">
    <property type="entry name" value="RNA_pol_Rpb1_5"/>
</dbReference>
<protein>
    <recommendedName>
        <fullName evidence="3">DNA-directed RNA polymerase</fullName>
        <ecNumber evidence="3">2.7.7.6</ecNumber>
    </recommendedName>
</protein>
<dbReference type="EMBL" id="JYFQ01000029">
    <property type="protein sequence ID" value="KKZ14348.1"/>
    <property type="molecule type" value="Genomic_DNA"/>
</dbReference>
<dbReference type="PANTHER" id="PTHR19376">
    <property type="entry name" value="DNA-DIRECTED RNA POLYMERASE"/>
    <property type="match status" value="1"/>
</dbReference>
<comment type="subunit">
    <text evidence="10">In cyanobacteria the RNAP catalytic core is composed of 2 alpha, 1 beta, 1 beta', 1 gamma and 1 omega subunit. When a sigma factor is associated with the core the holoenzyme is formed, which can initiate transcription.</text>
</comment>
<gene>
    <name evidence="14" type="ORF">TQ37_01360</name>
</gene>
<evidence type="ECO:0000256" key="1">
    <source>
        <dbReference type="ARBA" id="ARBA00001947"/>
    </source>
</evidence>
<proteinExistence type="predicted"/>
<evidence type="ECO:0000313" key="15">
    <source>
        <dbReference type="Proteomes" id="UP000035037"/>
    </source>
</evidence>
<dbReference type="InterPro" id="IPR007066">
    <property type="entry name" value="RNA_pol_Rpb1_3"/>
</dbReference>
<evidence type="ECO:0000256" key="4">
    <source>
        <dbReference type="ARBA" id="ARBA00022478"/>
    </source>
</evidence>
<sequence length="422" mass="46787">MSAETPLIHGGERKTKSRLVFRNHVIDKKGLRNLIAWAYKEFGTSATTAIADELKDLGFHYATQAAVSISVDDLRIPEDKKVLLNEAEEEIMRTEERYRLGEITEVERHTKVIDTWTETNERLVEAVKRTFTEHDPLNSVWMMANSGARGNMSQVRQLVGMRGLMANPQGEIIDLPIRTNFREGLTVTEYVISSYGARKGLVDTALRTADSGYLTRRLVDVAQDMIVRDEDCGTQRGIIINADEKGRYQSKLVGRLTAEDIKQTVKVTKVTILGGELYTCNDKTVLKRFGKGILVRPGEELQKELKSLSLALVQAVKARQGSALLVSELPQKTWIVKSGGPLAVADGDWVEAETVLSGEIVSLHHGLVVVSENSGTSYVSLLKGSLHACKDKKALKRFEKGSLAKPGDTVTKNLTVDQYTYV</sequence>
<dbReference type="Pfam" id="PF05000">
    <property type="entry name" value="RNA_pol_Rpb1_4"/>
    <property type="match status" value="1"/>
</dbReference>
<evidence type="ECO:0000256" key="9">
    <source>
        <dbReference type="ARBA" id="ARBA00023163"/>
    </source>
</evidence>
<reference evidence="14 15" key="2">
    <citation type="submission" date="2015-05" db="EMBL/GenBank/DDBJ databases">
        <title>Lifestyle Evolution in Cyanobacterial Symbionts of Sponges.</title>
        <authorList>
            <person name="Burgsdorf I."/>
            <person name="Slaby B.M."/>
            <person name="Handley K.M."/>
            <person name="Haber M."/>
            <person name="Blom J."/>
            <person name="Marshall C.W."/>
            <person name="Gilbert J.A."/>
            <person name="Hentschel U."/>
            <person name="Steindler L."/>
        </authorList>
    </citation>
    <scope>NUCLEOTIDE SEQUENCE [LARGE SCALE GENOMIC DNA]</scope>
    <source>
        <strain evidence="14">15L</strain>
    </source>
</reference>
<name>A0A0G8AZ90_9SYNE</name>
<dbReference type="Proteomes" id="UP000035037">
    <property type="component" value="Unassembled WGS sequence"/>
</dbReference>
<evidence type="ECO:0000256" key="7">
    <source>
        <dbReference type="ARBA" id="ARBA00022723"/>
    </source>
</evidence>
<dbReference type="PANTHER" id="PTHR19376:SF68">
    <property type="entry name" value="DNA-DIRECTED RNA POLYMERASE SUBUNIT BETA"/>
    <property type="match status" value="1"/>
</dbReference>
<feature type="domain" description="RNA polymerase Rpb1" evidence="13">
    <location>
        <begin position="103"/>
        <end position="181"/>
    </location>
</feature>
<evidence type="ECO:0000256" key="5">
    <source>
        <dbReference type="ARBA" id="ARBA00022679"/>
    </source>
</evidence>
<feature type="domain" description="RNA polymerase Rpb1" evidence="11">
    <location>
        <begin position="20"/>
        <end position="74"/>
    </location>
</feature>
<accession>A0A0G8AZ90</accession>
<evidence type="ECO:0000259" key="12">
    <source>
        <dbReference type="Pfam" id="PF04998"/>
    </source>
</evidence>
<dbReference type="GO" id="GO:0003677">
    <property type="term" value="F:DNA binding"/>
    <property type="evidence" value="ECO:0007669"/>
    <property type="project" value="InterPro"/>
</dbReference>
<feature type="domain" description="RNA polymerase Rpb1" evidence="12">
    <location>
        <begin position="184"/>
        <end position="247"/>
    </location>
</feature>
<keyword evidence="8" id="KW-0862">Zinc</keyword>
<comment type="function">
    <text evidence="2">DNA-dependent RNA polymerase catalyzes the transcription of DNA into RNA using the four ribonucleoside triphosphates as substrates.</text>
</comment>
<organism evidence="14 15">
    <name type="scientific">Candidatus Synechococcus spongiarum 15L</name>
    <dbReference type="NCBI Taxonomy" id="1608419"/>
    <lineage>
        <taxon>Bacteria</taxon>
        <taxon>Bacillati</taxon>
        <taxon>Cyanobacteriota</taxon>
        <taxon>Cyanophyceae</taxon>
        <taxon>Synechococcales</taxon>
        <taxon>Synechococcaceae</taxon>
        <taxon>Synechococcus</taxon>
    </lineage>
</organism>
<evidence type="ECO:0000256" key="6">
    <source>
        <dbReference type="ARBA" id="ARBA00022695"/>
    </source>
</evidence>
<keyword evidence="7" id="KW-0479">Metal-binding</keyword>
<keyword evidence="4" id="KW-0240">DNA-directed RNA polymerase</keyword>
<dbReference type="AlphaFoldDB" id="A0A0G8AZ90"/>
<evidence type="ECO:0000256" key="8">
    <source>
        <dbReference type="ARBA" id="ARBA00022833"/>
    </source>
</evidence>
<dbReference type="GO" id="GO:0006351">
    <property type="term" value="P:DNA-templated transcription"/>
    <property type="evidence" value="ECO:0007669"/>
    <property type="project" value="InterPro"/>
</dbReference>
<reference evidence="14 15" key="1">
    <citation type="submission" date="2015-02" db="EMBL/GenBank/DDBJ databases">
        <authorList>
            <person name="Slaby B."/>
            <person name="Hentschel U."/>
        </authorList>
    </citation>
    <scope>NUCLEOTIDE SEQUENCE [LARGE SCALE GENOMIC DNA]</scope>
    <source>
        <strain evidence="14">15L</strain>
    </source>
</reference>
<dbReference type="InterPro" id="IPR038120">
    <property type="entry name" value="Rpb1_funnel_sf"/>
</dbReference>
<comment type="caution">
    <text evidence="14">The sequence shown here is derived from an EMBL/GenBank/DDBJ whole genome shotgun (WGS) entry which is preliminary data.</text>
</comment>
<feature type="non-terminal residue" evidence="14">
    <location>
        <position position="422"/>
    </location>
</feature>
<evidence type="ECO:0000259" key="13">
    <source>
        <dbReference type="Pfam" id="PF05000"/>
    </source>
</evidence>
<evidence type="ECO:0000256" key="2">
    <source>
        <dbReference type="ARBA" id="ARBA00004026"/>
    </source>
</evidence>
<comment type="cofactor">
    <cofactor evidence="1">
        <name>Zn(2+)</name>
        <dbReference type="ChEBI" id="CHEBI:29105"/>
    </cofactor>
</comment>
<evidence type="ECO:0000259" key="11">
    <source>
        <dbReference type="Pfam" id="PF04983"/>
    </source>
</evidence>
<dbReference type="InterPro" id="IPR045867">
    <property type="entry name" value="DNA-dir_RpoC_beta_prime"/>
</dbReference>
<evidence type="ECO:0000256" key="10">
    <source>
        <dbReference type="ARBA" id="ARBA00025825"/>
    </source>
</evidence>
<evidence type="ECO:0000313" key="14">
    <source>
        <dbReference type="EMBL" id="KKZ14348.1"/>
    </source>
</evidence>
<dbReference type="Pfam" id="PF04998">
    <property type="entry name" value="RNA_pol_Rpb1_5"/>
    <property type="match status" value="1"/>
</dbReference>
<dbReference type="Gene3D" id="1.10.132.30">
    <property type="match status" value="1"/>
</dbReference>
<dbReference type="Gene3D" id="1.10.274.100">
    <property type="entry name" value="RNA polymerase Rpb1, domain 3"/>
    <property type="match status" value="1"/>
</dbReference>
<dbReference type="EC" id="2.7.7.6" evidence="3"/>
<dbReference type="GO" id="GO:0003899">
    <property type="term" value="F:DNA-directed RNA polymerase activity"/>
    <property type="evidence" value="ECO:0007669"/>
    <property type="project" value="UniProtKB-EC"/>
</dbReference>
<keyword evidence="5" id="KW-0808">Transferase</keyword>
<dbReference type="GO" id="GO:0046872">
    <property type="term" value="F:metal ion binding"/>
    <property type="evidence" value="ECO:0007669"/>
    <property type="project" value="UniProtKB-KW"/>
</dbReference>
<dbReference type="SUPFAM" id="SSF64484">
    <property type="entry name" value="beta and beta-prime subunits of DNA dependent RNA-polymerase"/>
    <property type="match status" value="1"/>
</dbReference>
<dbReference type="Pfam" id="PF04983">
    <property type="entry name" value="RNA_pol_Rpb1_3"/>
    <property type="match status" value="1"/>
</dbReference>